<evidence type="ECO:0000256" key="12">
    <source>
        <dbReference type="SAM" id="Phobius"/>
    </source>
</evidence>
<dbReference type="EMBL" id="NOJZ02000022">
    <property type="protein sequence ID" value="RDY22944.1"/>
    <property type="molecule type" value="Genomic_DNA"/>
</dbReference>
<feature type="transmembrane region" description="Helical" evidence="12">
    <location>
        <begin position="292"/>
        <end position="312"/>
    </location>
</feature>
<comment type="subcellular location">
    <subcellularLocation>
        <location evidence="1">Cell membrane</location>
        <topology evidence="1">Multi-pass membrane protein</topology>
    </subcellularLocation>
</comment>
<keyword evidence="4" id="KW-1003">Cell membrane</keyword>
<dbReference type="OrthoDB" id="9803416at2"/>
<keyword evidence="5 12" id="KW-0812">Transmembrane</keyword>
<accession>A0A371IR49</accession>
<dbReference type="GO" id="GO:0005886">
    <property type="term" value="C:plasma membrane"/>
    <property type="evidence" value="ECO:0007669"/>
    <property type="project" value="UniProtKB-SubCell"/>
</dbReference>
<dbReference type="GO" id="GO:0015095">
    <property type="term" value="F:magnesium ion transmembrane transporter activity"/>
    <property type="evidence" value="ECO:0007669"/>
    <property type="project" value="TreeGrafter"/>
</dbReference>
<dbReference type="InterPro" id="IPR045861">
    <property type="entry name" value="CorA_cytoplasmic_dom"/>
</dbReference>
<evidence type="ECO:0000256" key="2">
    <source>
        <dbReference type="ARBA" id="ARBA00009765"/>
    </source>
</evidence>
<comment type="caution">
    <text evidence="13">The sequence shown here is derived from an EMBL/GenBank/DDBJ whole genome shotgun (WGS) entry which is preliminary data.</text>
</comment>
<keyword evidence="8" id="KW-0406">Ion transport</keyword>
<comment type="function">
    <text evidence="11">Mediates influx of magnesium ions. Alternates between open and closed states. Activated by low cytoplasmic Mg(2+) levels. Inactive when cytoplasmic Mg(2+) levels are high.</text>
</comment>
<dbReference type="InterPro" id="IPR045863">
    <property type="entry name" value="CorA_TM1_TM2"/>
</dbReference>
<evidence type="ECO:0000256" key="5">
    <source>
        <dbReference type="ARBA" id="ARBA00022692"/>
    </source>
</evidence>
<dbReference type="RefSeq" id="WP_095405828.1">
    <property type="nucleotide sequence ID" value="NZ_NOJZ02000022.1"/>
</dbReference>
<evidence type="ECO:0000256" key="11">
    <source>
        <dbReference type="ARBA" id="ARBA00045497"/>
    </source>
</evidence>
<evidence type="ECO:0000256" key="9">
    <source>
        <dbReference type="ARBA" id="ARBA00023136"/>
    </source>
</evidence>
<evidence type="ECO:0000256" key="8">
    <source>
        <dbReference type="ARBA" id="ARBA00023065"/>
    </source>
</evidence>
<dbReference type="GO" id="GO:0050897">
    <property type="term" value="F:cobalt ion binding"/>
    <property type="evidence" value="ECO:0007669"/>
    <property type="project" value="TreeGrafter"/>
</dbReference>
<comment type="catalytic activity">
    <reaction evidence="10">
        <text>Mg(2+)(in) = Mg(2+)(out)</text>
        <dbReference type="Rhea" id="RHEA:29827"/>
        <dbReference type="ChEBI" id="CHEBI:18420"/>
    </reaction>
</comment>
<evidence type="ECO:0000313" key="14">
    <source>
        <dbReference type="Proteomes" id="UP000243494"/>
    </source>
</evidence>
<evidence type="ECO:0000313" key="13">
    <source>
        <dbReference type="EMBL" id="RDY22944.1"/>
    </source>
</evidence>
<dbReference type="GO" id="GO:0000287">
    <property type="term" value="F:magnesium ion binding"/>
    <property type="evidence" value="ECO:0007669"/>
    <property type="project" value="TreeGrafter"/>
</dbReference>
<dbReference type="PANTHER" id="PTHR46494">
    <property type="entry name" value="CORA FAMILY METAL ION TRANSPORTER (EUROFUNG)"/>
    <property type="match status" value="1"/>
</dbReference>
<gene>
    <name evidence="13" type="ORF">CHF27_010590</name>
</gene>
<dbReference type="Proteomes" id="UP000243494">
    <property type="component" value="Unassembled WGS sequence"/>
</dbReference>
<dbReference type="Gene3D" id="3.30.460.20">
    <property type="entry name" value="CorA soluble domain-like"/>
    <property type="match status" value="1"/>
</dbReference>
<dbReference type="SUPFAM" id="SSF144083">
    <property type="entry name" value="Magnesium transport protein CorA, transmembrane region"/>
    <property type="match status" value="1"/>
</dbReference>
<keyword evidence="9 12" id="KW-0472">Membrane</keyword>
<dbReference type="Gene3D" id="1.20.58.340">
    <property type="entry name" value="Magnesium transport protein CorA, transmembrane region"/>
    <property type="match status" value="2"/>
</dbReference>
<keyword evidence="3" id="KW-0813">Transport</keyword>
<keyword evidence="14" id="KW-1185">Reference proteome</keyword>
<name>A0A371IR49_9FIRM</name>
<dbReference type="InterPro" id="IPR002523">
    <property type="entry name" value="MgTranspt_CorA/ZnTranspt_ZntB"/>
</dbReference>
<reference evidence="13 14" key="1">
    <citation type="journal article" date="2017" name="Genome Announc.">
        <title>Draft Genome Sequence of Romboutsia maritimum sp. nov. Strain CCRI-22766(T), Isolated from Coastal Estuarine Mud.</title>
        <authorList>
            <person name="Maheux A.F."/>
            <person name="Boudreau D.K."/>
            <person name="Berube E."/>
            <person name="Boissinot M."/>
            <person name="Raymond F."/>
            <person name="Brodeur S."/>
            <person name="Corbeil J."/>
            <person name="Brightwell G."/>
            <person name="Broda D."/>
            <person name="Omar R.F."/>
            <person name="Bergeron M.G."/>
        </authorList>
    </citation>
    <scope>NUCLEOTIDE SEQUENCE [LARGE SCALE GENOMIC DNA]</scope>
    <source>
        <strain evidence="13 14">CCRI-22766</strain>
    </source>
</reference>
<sequence>MYTLNLNINESKEYFDKNFYNQDSSYLILSTPKELNLIKKILDIDDITFKDCMNFDENIKLDLFDNYDFLSINTFELENNKALIQEINIYLSDNFILVVVKDDNFIFKYVKNMILGNFNMEDNPTVSLFKINYLIFKSIIINGFESLEKVEDMILDIEDQMMEKVSEDQISKINYVRGITRTIVKNTRPLLYIGDRILKENIRYLKYSDVKRYNLDNLQGIDFGIDKLYNFALATRELADKLLDLYSSKVGEETNDLITKLTILTGISAPLTIITGIYGMNFKYMPFLNFTYGYPIILLLMVIIVLLGLLIFKIKKLL</sequence>
<dbReference type="PANTHER" id="PTHR46494:SF1">
    <property type="entry name" value="CORA FAMILY METAL ION TRANSPORTER (EUROFUNG)"/>
    <property type="match status" value="1"/>
</dbReference>
<keyword evidence="6" id="KW-0460">Magnesium</keyword>
<proteinExistence type="inferred from homology"/>
<dbReference type="Pfam" id="PF01544">
    <property type="entry name" value="CorA"/>
    <property type="match status" value="1"/>
</dbReference>
<feature type="transmembrane region" description="Helical" evidence="12">
    <location>
        <begin position="257"/>
        <end position="280"/>
    </location>
</feature>
<protein>
    <submittedName>
        <fullName evidence="13">Cation transporter</fullName>
    </submittedName>
</protein>
<organism evidence="13 14">
    <name type="scientific">Romboutsia maritimum</name>
    <dbReference type="NCBI Taxonomy" id="2020948"/>
    <lineage>
        <taxon>Bacteria</taxon>
        <taxon>Bacillati</taxon>
        <taxon>Bacillota</taxon>
        <taxon>Clostridia</taxon>
        <taxon>Peptostreptococcales</taxon>
        <taxon>Peptostreptococcaceae</taxon>
        <taxon>Romboutsia</taxon>
    </lineage>
</organism>
<dbReference type="AlphaFoldDB" id="A0A371IR49"/>
<keyword evidence="7 12" id="KW-1133">Transmembrane helix</keyword>
<evidence type="ECO:0000256" key="7">
    <source>
        <dbReference type="ARBA" id="ARBA00022989"/>
    </source>
</evidence>
<evidence type="ECO:0000256" key="3">
    <source>
        <dbReference type="ARBA" id="ARBA00022448"/>
    </source>
</evidence>
<dbReference type="SUPFAM" id="SSF143865">
    <property type="entry name" value="CorA soluble domain-like"/>
    <property type="match status" value="1"/>
</dbReference>
<evidence type="ECO:0000256" key="10">
    <source>
        <dbReference type="ARBA" id="ARBA00034269"/>
    </source>
</evidence>
<dbReference type="GO" id="GO:0015087">
    <property type="term" value="F:cobalt ion transmembrane transporter activity"/>
    <property type="evidence" value="ECO:0007669"/>
    <property type="project" value="TreeGrafter"/>
</dbReference>
<comment type="similarity">
    <text evidence="2">Belongs to the CorA metal ion transporter (MIT) (TC 1.A.35) family.</text>
</comment>
<evidence type="ECO:0000256" key="4">
    <source>
        <dbReference type="ARBA" id="ARBA00022475"/>
    </source>
</evidence>
<evidence type="ECO:0000256" key="6">
    <source>
        <dbReference type="ARBA" id="ARBA00022842"/>
    </source>
</evidence>
<evidence type="ECO:0000256" key="1">
    <source>
        <dbReference type="ARBA" id="ARBA00004651"/>
    </source>
</evidence>
<dbReference type="FunFam" id="1.20.58.340:FF:000004">
    <property type="entry name" value="Magnesium transport protein CorA"/>
    <property type="match status" value="1"/>
</dbReference>